<dbReference type="EC" id="2.7.13.3" evidence="3"/>
<gene>
    <name evidence="26" type="ORF">ETQ85_08790</name>
</gene>
<dbReference type="SMART" id="SM00091">
    <property type="entry name" value="PAS"/>
    <property type="match status" value="2"/>
</dbReference>
<dbReference type="Pfam" id="PF13426">
    <property type="entry name" value="PAS_9"/>
    <property type="match status" value="1"/>
</dbReference>
<dbReference type="NCBIfam" id="TIGR00229">
    <property type="entry name" value="sensory_box"/>
    <property type="match status" value="2"/>
</dbReference>
<keyword evidence="27" id="KW-1185">Reference proteome</keyword>
<dbReference type="Pfam" id="PF02518">
    <property type="entry name" value="HATPase_c"/>
    <property type="match status" value="1"/>
</dbReference>
<dbReference type="InterPro" id="IPR003661">
    <property type="entry name" value="HisK_dim/P_dom"/>
</dbReference>
<comment type="subunit">
    <text evidence="16">At low DSF concentrations, interacts with RpfF.</text>
</comment>
<dbReference type="InterPro" id="IPR005467">
    <property type="entry name" value="His_kinase_dom"/>
</dbReference>
<dbReference type="FunFam" id="3.30.565.10:FF:000010">
    <property type="entry name" value="Sensor histidine kinase RcsC"/>
    <property type="match status" value="1"/>
</dbReference>
<dbReference type="InterPro" id="IPR001789">
    <property type="entry name" value="Sig_transdc_resp-reg_receiver"/>
</dbReference>
<keyword evidence="11" id="KW-0067">ATP-binding</keyword>
<accession>A0A6C2D1B2</accession>
<dbReference type="Gene3D" id="1.20.120.160">
    <property type="entry name" value="HPT domain"/>
    <property type="match status" value="1"/>
</dbReference>
<dbReference type="Pfam" id="PF01627">
    <property type="entry name" value="Hpt"/>
    <property type="match status" value="1"/>
</dbReference>
<keyword evidence="5" id="KW-0997">Cell inner membrane</keyword>
<keyword evidence="10 26" id="KW-0418">Kinase</keyword>
<dbReference type="FunFam" id="1.10.287.130:FF:000002">
    <property type="entry name" value="Two-component osmosensing histidine kinase"/>
    <property type="match status" value="1"/>
</dbReference>
<dbReference type="InterPro" id="IPR004358">
    <property type="entry name" value="Sig_transdc_His_kin-like_C"/>
</dbReference>
<dbReference type="SUPFAM" id="SSF47384">
    <property type="entry name" value="Homodimeric domain of signal transducing histidine kinase"/>
    <property type="match status" value="1"/>
</dbReference>
<dbReference type="InterPro" id="IPR036890">
    <property type="entry name" value="HATPase_C_sf"/>
</dbReference>
<dbReference type="Pfam" id="PF00989">
    <property type="entry name" value="PAS"/>
    <property type="match status" value="1"/>
</dbReference>
<dbReference type="InterPro" id="IPR013767">
    <property type="entry name" value="PAS_fold"/>
</dbReference>
<dbReference type="SUPFAM" id="SSF47226">
    <property type="entry name" value="Histidine-containing phosphotransfer domain, HPT domain"/>
    <property type="match status" value="1"/>
</dbReference>
<evidence type="ECO:0000256" key="7">
    <source>
        <dbReference type="ARBA" id="ARBA00022679"/>
    </source>
</evidence>
<feature type="domain" description="PAS" evidence="23">
    <location>
        <begin position="386"/>
        <end position="459"/>
    </location>
</feature>
<dbReference type="SMART" id="SM00388">
    <property type="entry name" value="HisKA"/>
    <property type="match status" value="1"/>
</dbReference>
<dbReference type="SUPFAM" id="SSF52172">
    <property type="entry name" value="CheY-like"/>
    <property type="match status" value="1"/>
</dbReference>
<evidence type="ECO:0000313" key="27">
    <source>
        <dbReference type="Proteomes" id="UP000389128"/>
    </source>
</evidence>
<dbReference type="OrthoDB" id="5519028at2"/>
<sequence>MLFSQWLDGGRKNSATLKRIQSILEEVARVRGWGGLAVIDAEGNPAVVVGEADIRDHGALIRDILRQPRIELVDLHRNARGQVVYGVLAPIGGVGSIPLGVAYLTWKADQTLYPLVESWPVPTRTAETYLVRRDGQGVRFLTPLRHRQDPPLSHTRSLTVPDLPAARAAQGEQGILAGGRDYRGVPVLAYAAAVSGTPWLMIAEIDEFEAYAGIRTMTWATTLVMGLGLLLVYSAGYQLWRRSRQHQELAALQAQRAAEARFRVIFEQAPLGVALLDSHSGHITEANPRYAEIVGRSPEELAGLDPARITHPDDIREGLDQLAQLESGKIAGYRLNKRYLHPNGSIVWASVTCAPVQVDSEESPRYLAIVEDITARRQMEERLRISEERHRLLADNAIDVILTMDLEGRYSYVSPSVERLRGFTIDEVMGQSMEEALTPASLLIVRAYFGRLHANLAAGRPPEHFRGELEQRCKDGTTVWTDVTASPLLGTDGTFVEIVGVIRDISERKRYERELRQVYDAAEAANAAKSEFLAHMSHEIRTPMNAVLGLAQVLEREPLAGNQRDMVERIRSAGQSLLAILNDVLDLSKIEAGQLRIESRPFDLAALLANLDSLMGQVARTKGLALRLEAPPVPLGPLLGDGLRLEQVLFNLTGNAIKFTEAGSVSVHVEAHDATETSVRLRFAVRDSGIGITSEALSRLFMPFSQADAGIGRRFGGTGLGLSICKRLVELMGGEIGAESEVGQGSTFWFELPFMRGSESEMQESATKPAPAPSGPRLVGAHLLVVDDSAMNRDLVERALKLEGATATLAADGQQAVQLLKTRPERFDAVLMDVQMPVMDGLAASRLIRGELGLIDLPIIAFTAGVRDEQQAAARAAGANDVLAKPMDLEQMAVLLAHWVRPRFDADKAQALATAQPAPIEQPPPAPIDDEAFPDIAGIDRERAAQRLGRDRAMFIGLLELFVTDNADAAALTRRDLAQGDQESAARRMHTLASNAGFLCALDLMTAARELEEAIDKESPELDARLVDIGQQIDALVAASAPWR</sequence>
<dbReference type="InterPro" id="IPR000700">
    <property type="entry name" value="PAS-assoc_C"/>
</dbReference>
<comment type="caution">
    <text evidence="26">The sequence shown here is derived from an EMBL/GenBank/DDBJ whole genome shotgun (WGS) entry which is preliminary data.</text>
</comment>
<evidence type="ECO:0000256" key="9">
    <source>
        <dbReference type="ARBA" id="ARBA00022741"/>
    </source>
</evidence>
<evidence type="ECO:0000256" key="17">
    <source>
        <dbReference type="ARBA" id="ARBA00068150"/>
    </source>
</evidence>
<evidence type="ECO:0000259" key="23">
    <source>
        <dbReference type="PROSITE" id="PS50112"/>
    </source>
</evidence>
<evidence type="ECO:0000256" key="5">
    <source>
        <dbReference type="ARBA" id="ARBA00022519"/>
    </source>
</evidence>
<dbReference type="PRINTS" id="PR00344">
    <property type="entry name" value="BCTRLSENSOR"/>
</dbReference>
<evidence type="ECO:0000256" key="10">
    <source>
        <dbReference type="ARBA" id="ARBA00022777"/>
    </source>
</evidence>
<evidence type="ECO:0000256" key="12">
    <source>
        <dbReference type="ARBA" id="ARBA00022989"/>
    </source>
</evidence>
<dbReference type="EMBL" id="SDKK01000007">
    <property type="protein sequence ID" value="TYC59781.1"/>
    <property type="molecule type" value="Genomic_DNA"/>
</dbReference>
<keyword evidence="7" id="KW-0808">Transferase</keyword>
<dbReference type="SUPFAM" id="SSF55874">
    <property type="entry name" value="ATPase domain of HSP90 chaperone/DNA topoisomerase II/histidine kinase"/>
    <property type="match status" value="1"/>
</dbReference>
<dbReference type="InterPro" id="IPR000014">
    <property type="entry name" value="PAS"/>
</dbReference>
<dbReference type="CDD" id="cd18774">
    <property type="entry name" value="PDC2_HK_sensor"/>
    <property type="match status" value="1"/>
</dbReference>
<dbReference type="Pfam" id="PF00512">
    <property type="entry name" value="HisKA"/>
    <property type="match status" value="1"/>
</dbReference>
<keyword evidence="4" id="KW-1003">Cell membrane</keyword>
<keyword evidence="13" id="KW-0902">Two-component regulatory system</keyword>
<evidence type="ECO:0000259" key="24">
    <source>
        <dbReference type="PROSITE" id="PS50113"/>
    </source>
</evidence>
<dbReference type="Gene3D" id="3.30.450.20">
    <property type="entry name" value="PAS domain"/>
    <property type="match status" value="2"/>
</dbReference>
<comment type="catalytic activity">
    <reaction evidence="1">
        <text>ATP + protein L-histidine = ADP + protein N-phospho-L-histidine.</text>
        <dbReference type="EC" id="2.7.13.3"/>
    </reaction>
</comment>
<dbReference type="Proteomes" id="UP000389128">
    <property type="component" value="Unassembled WGS sequence"/>
</dbReference>
<evidence type="ECO:0000256" key="15">
    <source>
        <dbReference type="ARBA" id="ARBA00058004"/>
    </source>
</evidence>
<evidence type="ECO:0000313" key="26">
    <source>
        <dbReference type="EMBL" id="TYC59781.1"/>
    </source>
</evidence>
<dbReference type="InterPro" id="IPR035965">
    <property type="entry name" value="PAS-like_dom_sf"/>
</dbReference>
<keyword evidence="6 20" id="KW-0597">Phosphoprotein</keyword>
<feature type="domain" description="PAC" evidence="24">
    <location>
        <begin position="463"/>
        <end position="517"/>
    </location>
</feature>
<protein>
    <recommendedName>
        <fullName evidence="17">Sensory/regulatory protein RpfC</fullName>
        <ecNumber evidence="3">2.7.13.3</ecNumber>
    </recommendedName>
    <alternativeName>
        <fullName evidence="18">Virulence sensor protein BvgS</fullName>
    </alternativeName>
</protein>
<dbReference type="Pfam" id="PF00072">
    <property type="entry name" value="Response_reg"/>
    <property type="match status" value="1"/>
</dbReference>
<dbReference type="GO" id="GO:0006355">
    <property type="term" value="P:regulation of DNA-templated transcription"/>
    <property type="evidence" value="ECO:0007669"/>
    <property type="project" value="InterPro"/>
</dbReference>
<dbReference type="SMART" id="SM00448">
    <property type="entry name" value="REC"/>
    <property type="match status" value="1"/>
</dbReference>
<dbReference type="CDD" id="cd16922">
    <property type="entry name" value="HATPase_EvgS-ArcB-TorS-like"/>
    <property type="match status" value="1"/>
</dbReference>
<dbReference type="PROSITE" id="PS50110">
    <property type="entry name" value="RESPONSE_REGULATORY"/>
    <property type="match status" value="1"/>
</dbReference>
<keyword evidence="8" id="KW-0812">Transmembrane</keyword>
<evidence type="ECO:0000256" key="1">
    <source>
        <dbReference type="ARBA" id="ARBA00000085"/>
    </source>
</evidence>
<evidence type="ECO:0000259" key="21">
    <source>
        <dbReference type="PROSITE" id="PS50109"/>
    </source>
</evidence>
<evidence type="ECO:0000256" key="8">
    <source>
        <dbReference type="ARBA" id="ARBA00022692"/>
    </source>
</evidence>
<evidence type="ECO:0000256" key="19">
    <source>
        <dbReference type="PROSITE-ProRule" id="PRU00110"/>
    </source>
</evidence>
<dbReference type="InterPro" id="IPR011006">
    <property type="entry name" value="CheY-like_superfamily"/>
</dbReference>
<evidence type="ECO:0000256" key="2">
    <source>
        <dbReference type="ARBA" id="ARBA00004429"/>
    </source>
</evidence>
<evidence type="ECO:0000256" key="14">
    <source>
        <dbReference type="ARBA" id="ARBA00023136"/>
    </source>
</evidence>
<feature type="domain" description="Response regulatory" evidence="22">
    <location>
        <begin position="782"/>
        <end position="900"/>
    </location>
</feature>
<dbReference type="PROSITE" id="PS50109">
    <property type="entry name" value="HIS_KIN"/>
    <property type="match status" value="1"/>
</dbReference>
<dbReference type="InterPro" id="IPR036641">
    <property type="entry name" value="HPT_dom_sf"/>
</dbReference>
<feature type="modified residue" description="Phosphohistidine" evidence="19">
    <location>
        <position position="990"/>
    </location>
</feature>
<dbReference type="AlphaFoldDB" id="A0A6C2D1B2"/>
<reference evidence="26 27" key="1">
    <citation type="submission" date="2019-01" db="EMBL/GenBank/DDBJ databases">
        <title>Zoogloea oleivorans genome sequencing and assembly.</title>
        <authorList>
            <person name="Tancsics A."/>
            <person name="Farkas M."/>
            <person name="Kriszt B."/>
            <person name="Maroti G."/>
            <person name="Horvath B."/>
        </authorList>
    </citation>
    <scope>NUCLEOTIDE SEQUENCE [LARGE SCALE GENOMIC DNA]</scope>
    <source>
        <strain evidence="26 27">Buc</strain>
    </source>
</reference>
<dbReference type="CDD" id="cd17546">
    <property type="entry name" value="REC_hyHK_CKI1_RcsC-like"/>
    <property type="match status" value="1"/>
</dbReference>
<evidence type="ECO:0000256" key="11">
    <source>
        <dbReference type="ARBA" id="ARBA00022840"/>
    </source>
</evidence>
<keyword evidence="12" id="KW-1133">Transmembrane helix</keyword>
<dbReference type="Gene3D" id="3.30.565.10">
    <property type="entry name" value="Histidine kinase-like ATPase, C-terminal domain"/>
    <property type="match status" value="1"/>
</dbReference>
<dbReference type="Gene3D" id="3.40.50.2300">
    <property type="match status" value="1"/>
</dbReference>
<dbReference type="GO" id="GO:0000155">
    <property type="term" value="F:phosphorelay sensor kinase activity"/>
    <property type="evidence" value="ECO:0007669"/>
    <property type="project" value="InterPro"/>
</dbReference>
<dbReference type="PROSITE" id="PS50113">
    <property type="entry name" value="PAC"/>
    <property type="match status" value="2"/>
</dbReference>
<dbReference type="InterPro" id="IPR001610">
    <property type="entry name" value="PAC"/>
</dbReference>
<dbReference type="PROSITE" id="PS50112">
    <property type="entry name" value="PAS"/>
    <property type="match status" value="2"/>
</dbReference>
<evidence type="ECO:0000256" key="16">
    <source>
        <dbReference type="ARBA" id="ARBA00064003"/>
    </source>
</evidence>
<feature type="domain" description="PAC" evidence="24">
    <location>
        <begin position="333"/>
        <end position="385"/>
    </location>
</feature>
<keyword evidence="9" id="KW-0547">Nucleotide-binding</keyword>
<evidence type="ECO:0000259" key="25">
    <source>
        <dbReference type="PROSITE" id="PS50894"/>
    </source>
</evidence>
<comment type="subcellular location">
    <subcellularLocation>
        <location evidence="2">Cell inner membrane</location>
        <topology evidence="2">Multi-pass membrane protein</topology>
    </subcellularLocation>
</comment>
<evidence type="ECO:0000259" key="22">
    <source>
        <dbReference type="PROSITE" id="PS50110"/>
    </source>
</evidence>
<dbReference type="SUPFAM" id="SSF55785">
    <property type="entry name" value="PYP-like sensor domain (PAS domain)"/>
    <property type="match status" value="2"/>
</dbReference>
<feature type="domain" description="Histidine kinase" evidence="21">
    <location>
        <begin position="535"/>
        <end position="756"/>
    </location>
</feature>
<dbReference type="CDD" id="cd00130">
    <property type="entry name" value="PAS"/>
    <property type="match status" value="2"/>
</dbReference>
<evidence type="ECO:0000256" key="3">
    <source>
        <dbReference type="ARBA" id="ARBA00012438"/>
    </source>
</evidence>
<dbReference type="GO" id="GO:0005524">
    <property type="term" value="F:ATP binding"/>
    <property type="evidence" value="ECO:0007669"/>
    <property type="project" value="UniProtKB-KW"/>
</dbReference>
<evidence type="ECO:0000256" key="13">
    <source>
        <dbReference type="ARBA" id="ARBA00023012"/>
    </source>
</evidence>
<name>A0A6C2D1B2_9RHOO</name>
<feature type="domain" description="HPt" evidence="25">
    <location>
        <begin position="951"/>
        <end position="1044"/>
    </location>
</feature>
<feature type="modified residue" description="4-aspartylphosphate" evidence="20">
    <location>
        <position position="833"/>
    </location>
</feature>
<dbReference type="PANTHER" id="PTHR43047">
    <property type="entry name" value="TWO-COMPONENT HISTIDINE PROTEIN KINASE"/>
    <property type="match status" value="1"/>
</dbReference>
<keyword evidence="14" id="KW-0472">Membrane</keyword>
<evidence type="ECO:0000256" key="6">
    <source>
        <dbReference type="ARBA" id="ARBA00022553"/>
    </source>
</evidence>
<dbReference type="PROSITE" id="PS50894">
    <property type="entry name" value="HPT"/>
    <property type="match status" value="1"/>
</dbReference>
<dbReference type="InterPro" id="IPR008207">
    <property type="entry name" value="Sig_transdc_His_kin_Hpt_dom"/>
</dbReference>
<dbReference type="InterPro" id="IPR036097">
    <property type="entry name" value="HisK_dim/P_sf"/>
</dbReference>
<organism evidence="26 27">
    <name type="scientific">Zoogloea oleivorans</name>
    <dbReference type="NCBI Taxonomy" id="1552750"/>
    <lineage>
        <taxon>Bacteria</taxon>
        <taxon>Pseudomonadati</taxon>
        <taxon>Pseudomonadota</taxon>
        <taxon>Betaproteobacteria</taxon>
        <taxon>Rhodocyclales</taxon>
        <taxon>Zoogloeaceae</taxon>
        <taxon>Zoogloea</taxon>
    </lineage>
</organism>
<evidence type="ECO:0000256" key="20">
    <source>
        <dbReference type="PROSITE-ProRule" id="PRU00169"/>
    </source>
</evidence>
<dbReference type="PANTHER" id="PTHR43047:SF64">
    <property type="entry name" value="HISTIDINE KINASE CONTAINING CHEY-HOMOLOGOUS RECEIVER DOMAIN AND PAS DOMAIN-RELATED"/>
    <property type="match status" value="1"/>
</dbReference>
<dbReference type="SMART" id="SM00387">
    <property type="entry name" value="HATPase_c"/>
    <property type="match status" value="1"/>
</dbReference>
<comment type="function">
    <text evidence="15">Member of the two-component regulatory system BvgS/BvgA. Phosphorylates BvgA via a four-step phosphorelay in response to environmental signals.</text>
</comment>
<dbReference type="CDD" id="cd00082">
    <property type="entry name" value="HisKA"/>
    <property type="match status" value="1"/>
</dbReference>
<evidence type="ECO:0000256" key="4">
    <source>
        <dbReference type="ARBA" id="ARBA00022475"/>
    </source>
</evidence>
<dbReference type="InterPro" id="IPR003594">
    <property type="entry name" value="HATPase_dom"/>
</dbReference>
<dbReference type="SMART" id="SM00086">
    <property type="entry name" value="PAC"/>
    <property type="match status" value="2"/>
</dbReference>
<evidence type="ECO:0000256" key="18">
    <source>
        <dbReference type="ARBA" id="ARBA00070152"/>
    </source>
</evidence>
<dbReference type="Gene3D" id="1.10.287.130">
    <property type="match status" value="1"/>
</dbReference>
<proteinExistence type="predicted"/>
<feature type="domain" description="PAS" evidence="23">
    <location>
        <begin position="258"/>
        <end position="329"/>
    </location>
</feature>
<dbReference type="GO" id="GO:0005886">
    <property type="term" value="C:plasma membrane"/>
    <property type="evidence" value="ECO:0007669"/>
    <property type="project" value="UniProtKB-SubCell"/>
</dbReference>